<feature type="region of interest" description="Disordered" evidence="1">
    <location>
        <begin position="31"/>
        <end position="105"/>
    </location>
</feature>
<evidence type="ECO:0000256" key="1">
    <source>
        <dbReference type="SAM" id="MobiDB-lite"/>
    </source>
</evidence>
<accession>A0A5B7ECX3</accession>
<evidence type="ECO:0000313" key="2">
    <source>
        <dbReference type="EMBL" id="MPC31358.1"/>
    </source>
</evidence>
<sequence length="105" mass="11032">MNVNGGEGTAAVVRVVLASPSSQLQMSMNMSVRGGASSEPPHYATPPHRTASPSCHTTGPSPLRIATPLGINTPPPRITTPLRLTTPPTRLATPSKPYHTYTTPH</sequence>
<feature type="compositionally biased region" description="Low complexity" evidence="1">
    <location>
        <begin position="79"/>
        <end position="94"/>
    </location>
</feature>
<organism evidence="2 3">
    <name type="scientific">Portunus trituberculatus</name>
    <name type="common">Swimming crab</name>
    <name type="synonym">Neptunus trituberculatus</name>
    <dbReference type="NCBI Taxonomy" id="210409"/>
    <lineage>
        <taxon>Eukaryota</taxon>
        <taxon>Metazoa</taxon>
        <taxon>Ecdysozoa</taxon>
        <taxon>Arthropoda</taxon>
        <taxon>Crustacea</taxon>
        <taxon>Multicrustacea</taxon>
        <taxon>Malacostraca</taxon>
        <taxon>Eumalacostraca</taxon>
        <taxon>Eucarida</taxon>
        <taxon>Decapoda</taxon>
        <taxon>Pleocyemata</taxon>
        <taxon>Brachyura</taxon>
        <taxon>Eubrachyura</taxon>
        <taxon>Portunoidea</taxon>
        <taxon>Portunidae</taxon>
        <taxon>Portuninae</taxon>
        <taxon>Portunus</taxon>
    </lineage>
</organism>
<reference evidence="2 3" key="1">
    <citation type="submission" date="2019-05" db="EMBL/GenBank/DDBJ databases">
        <title>Another draft genome of Portunus trituberculatus and its Hox gene families provides insights of decapod evolution.</title>
        <authorList>
            <person name="Jeong J.-H."/>
            <person name="Song I."/>
            <person name="Kim S."/>
            <person name="Choi T."/>
            <person name="Kim D."/>
            <person name="Ryu S."/>
            <person name="Kim W."/>
        </authorList>
    </citation>
    <scope>NUCLEOTIDE SEQUENCE [LARGE SCALE GENOMIC DNA]</scope>
    <source>
        <tissue evidence="2">Muscle</tissue>
    </source>
</reference>
<feature type="compositionally biased region" description="Polar residues" evidence="1">
    <location>
        <begin position="51"/>
        <end position="60"/>
    </location>
</feature>
<comment type="caution">
    <text evidence="2">The sequence shown here is derived from an EMBL/GenBank/DDBJ whole genome shotgun (WGS) entry which is preliminary data.</text>
</comment>
<proteinExistence type="predicted"/>
<gene>
    <name evidence="2" type="ORF">E2C01_024645</name>
</gene>
<protein>
    <submittedName>
        <fullName evidence="2">Uncharacterized protein</fullName>
    </submittedName>
</protein>
<dbReference type="Proteomes" id="UP000324222">
    <property type="component" value="Unassembled WGS sequence"/>
</dbReference>
<keyword evidence="3" id="KW-1185">Reference proteome</keyword>
<dbReference type="AlphaFoldDB" id="A0A5B7ECX3"/>
<dbReference type="EMBL" id="VSRR010002421">
    <property type="protein sequence ID" value="MPC31358.1"/>
    <property type="molecule type" value="Genomic_DNA"/>
</dbReference>
<evidence type="ECO:0000313" key="3">
    <source>
        <dbReference type="Proteomes" id="UP000324222"/>
    </source>
</evidence>
<name>A0A5B7ECX3_PORTR</name>